<gene>
    <name evidence="1" type="ORF">mMyoMyo1_008547</name>
</gene>
<sequence>MTDLRTGYRLAELPSHDLEASLLGRALLLTWSLSAPPRLHPWTSLFTGFSSLHLLNLYSGVLSSLSCPMCSSALPPPPPPHESCCLPHSPLPPSPTALQEPHARCLNTWEPDQTLPPDSGVRCLSKAKKVFSL</sequence>
<accession>A0A7J7UPM1</accession>
<organism evidence="1 2">
    <name type="scientific">Myotis myotis</name>
    <name type="common">Greater mouse-eared bat</name>
    <name type="synonym">Vespertilio myotis</name>
    <dbReference type="NCBI Taxonomy" id="51298"/>
    <lineage>
        <taxon>Eukaryota</taxon>
        <taxon>Metazoa</taxon>
        <taxon>Chordata</taxon>
        <taxon>Craniata</taxon>
        <taxon>Vertebrata</taxon>
        <taxon>Euteleostomi</taxon>
        <taxon>Mammalia</taxon>
        <taxon>Eutheria</taxon>
        <taxon>Laurasiatheria</taxon>
        <taxon>Chiroptera</taxon>
        <taxon>Yangochiroptera</taxon>
        <taxon>Vespertilionidae</taxon>
        <taxon>Myotis</taxon>
    </lineage>
</organism>
<reference evidence="1 2" key="1">
    <citation type="journal article" date="2020" name="Nature">
        <title>Six reference-quality genomes reveal evolution of bat adaptations.</title>
        <authorList>
            <person name="Jebb D."/>
            <person name="Huang Z."/>
            <person name="Pippel M."/>
            <person name="Hughes G.M."/>
            <person name="Lavrichenko K."/>
            <person name="Devanna P."/>
            <person name="Winkler S."/>
            <person name="Jermiin L.S."/>
            <person name="Skirmuntt E.C."/>
            <person name="Katzourakis A."/>
            <person name="Burkitt-Gray L."/>
            <person name="Ray D.A."/>
            <person name="Sullivan K.A.M."/>
            <person name="Roscito J.G."/>
            <person name="Kirilenko B.M."/>
            <person name="Davalos L.M."/>
            <person name="Corthals A.P."/>
            <person name="Power M.L."/>
            <person name="Jones G."/>
            <person name="Ransome R.D."/>
            <person name="Dechmann D.K.N."/>
            <person name="Locatelli A.G."/>
            <person name="Puechmaille S.J."/>
            <person name="Fedrigo O."/>
            <person name="Jarvis E.D."/>
            <person name="Hiller M."/>
            <person name="Vernes S.C."/>
            <person name="Myers E.W."/>
            <person name="Teeling E.C."/>
        </authorList>
    </citation>
    <scope>NUCLEOTIDE SEQUENCE [LARGE SCALE GENOMIC DNA]</scope>
    <source>
        <strain evidence="1">MMyoMyo1</strain>
        <tissue evidence="1">Flight muscle</tissue>
    </source>
</reference>
<keyword evidence="2" id="KW-1185">Reference proteome</keyword>
<evidence type="ECO:0000313" key="1">
    <source>
        <dbReference type="EMBL" id="KAF6314744.1"/>
    </source>
</evidence>
<name>A0A7J7UPM1_MYOMY</name>
<protein>
    <submittedName>
        <fullName evidence="1">Uncharacterized protein</fullName>
    </submittedName>
</protein>
<dbReference type="Proteomes" id="UP000527355">
    <property type="component" value="Unassembled WGS sequence"/>
</dbReference>
<proteinExistence type="predicted"/>
<comment type="caution">
    <text evidence="1">The sequence shown here is derived from an EMBL/GenBank/DDBJ whole genome shotgun (WGS) entry which is preliminary data.</text>
</comment>
<dbReference type="EMBL" id="JABWUV010000012">
    <property type="protein sequence ID" value="KAF6314744.1"/>
    <property type="molecule type" value="Genomic_DNA"/>
</dbReference>
<dbReference type="AlphaFoldDB" id="A0A7J7UPM1"/>
<evidence type="ECO:0000313" key="2">
    <source>
        <dbReference type="Proteomes" id="UP000527355"/>
    </source>
</evidence>